<dbReference type="EMBL" id="JACTAM010000022">
    <property type="protein sequence ID" value="KAI2650791.1"/>
    <property type="molecule type" value="Genomic_DNA"/>
</dbReference>
<dbReference type="SUPFAM" id="SSF57845">
    <property type="entry name" value="B-box zinc-binding domain"/>
    <property type="match status" value="1"/>
</dbReference>
<dbReference type="GO" id="GO:0016874">
    <property type="term" value="F:ligase activity"/>
    <property type="evidence" value="ECO:0007669"/>
    <property type="project" value="UniProtKB-KW"/>
</dbReference>
<feature type="coiled-coil region" evidence="6">
    <location>
        <begin position="195"/>
        <end position="233"/>
    </location>
</feature>
<evidence type="ECO:0000256" key="1">
    <source>
        <dbReference type="ARBA" id="ARBA00022723"/>
    </source>
</evidence>
<dbReference type="PANTHER" id="PTHR25465:SF5">
    <property type="entry name" value="E3 UBIQUITIN_ISG15 LIGASE TRIM25-RELATED"/>
    <property type="match status" value="1"/>
</dbReference>
<dbReference type="Pfam" id="PF15227">
    <property type="entry name" value="zf-C3HC4_4"/>
    <property type="match status" value="1"/>
</dbReference>
<dbReference type="SUPFAM" id="SSF56349">
    <property type="entry name" value="DNA breaking-rejoining enzymes"/>
    <property type="match status" value="1"/>
</dbReference>
<dbReference type="InterPro" id="IPR001841">
    <property type="entry name" value="Znf_RING"/>
</dbReference>
<dbReference type="SUPFAM" id="SSF57850">
    <property type="entry name" value="RING/U-box"/>
    <property type="match status" value="1"/>
</dbReference>
<evidence type="ECO:0000313" key="10">
    <source>
        <dbReference type="Proteomes" id="UP000830375"/>
    </source>
</evidence>
<evidence type="ECO:0000256" key="4">
    <source>
        <dbReference type="ARBA" id="ARBA00023172"/>
    </source>
</evidence>
<feature type="domain" description="RING-type" evidence="7">
    <location>
        <begin position="15"/>
        <end position="58"/>
    </location>
</feature>
<comment type="caution">
    <text evidence="9">The sequence shown here is derived from an EMBL/GenBank/DDBJ whole genome shotgun (WGS) entry which is preliminary data.</text>
</comment>
<dbReference type="InterPro" id="IPR011010">
    <property type="entry name" value="DNA_brk_join_enz"/>
</dbReference>
<gene>
    <name evidence="9" type="ORF">H4Q32_000859</name>
</gene>
<keyword evidence="2 5" id="KW-0863">Zinc-finger</keyword>
<keyword evidence="4" id="KW-0233">DNA recombination</keyword>
<evidence type="ECO:0000256" key="2">
    <source>
        <dbReference type="ARBA" id="ARBA00022771"/>
    </source>
</evidence>
<evidence type="ECO:0000313" key="9">
    <source>
        <dbReference type="EMBL" id="KAI2650791.1"/>
    </source>
</evidence>
<dbReference type="Gene3D" id="4.10.830.40">
    <property type="match status" value="1"/>
</dbReference>
<sequence length="677" mass="75723">MAEGRISVAEDEFSCSVCLDLLKNPVTIPCGHSYCMNCITLHWNQQDGMAVYSCPLCKRTFTSRPALNMNVVFNKMVEKLRKTRISPSYAGPGDVECDICTGRKHKAVKSCLVCLESYCQTHFDRHEVFRSGKHHRVIDATGRLQEMICSKHGQLLEFYCRTDQRCICHLCSMDEHKNHNTVTAIVARTEKQSKLEELQSDILQRLQEREKLLAEKKEFIQNFKRSAQNLEEDGEKIFTELIHFLEESRSRWTKSIRNYDVAPHYLQTTLKGIESGIDDLKTGYIELQKLSLTKDHIQFLQGCRSFCSPLPYTDGENKIRSEITLDEAGQLLSQLKEQLVEWKNEVEKILDRGLWSGRHLSWHINCLEMLAVFPPCSSGESPPGRGQCTASSPVLAGLSMVLGPDFSPRRLSMGDSCQEGSPLTSLTPARSCGSCGAPSTRKLYALKWKLFTSWCGEHQQDPVNCPVGTVLRLRPPVRPHVPTWDLAVVLEALCRPPFEPIEEISVQFLTIKTALLLALTSLKQVGDLQALSVAPSHLEFAPGMTKAFLYPRAGYVPKVPTTTPQPVVLQAFCPPPFREPDQQKLNCMCPNGRPATKQTLSRWNVDAISSAYESSDLPSPLGVKAHSTRAMAASRALMLGVPIQDICNAAGWSTPLTFVRFYNLDVRATPGSSVLLP</sequence>
<dbReference type="SMART" id="SM00336">
    <property type="entry name" value="BBOX"/>
    <property type="match status" value="1"/>
</dbReference>
<dbReference type="SMART" id="SM00184">
    <property type="entry name" value="RING"/>
    <property type="match status" value="1"/>
</dbReference>
<dbReference type="PROSITE" id="PS50119">
    <property type="entry name" value="ZF_BBOX"/>
    <property type="match status" value="1"/>
</dbReference>
<dbReference type="Gene3D" id="3.30.160.60">
    <property type="entry name" value="Classic Zinc Finger"/>
    <property type="match status" value="1"/>
</dbReference>
<dbReference type="InterPro" id="IPR017907">
    <property type="entry name" value="Znf_RING_CS"/>
</dbReference>
<evidence type="ECO:0000256" key="3">
    <source>
        <dbReference type="ARBA" id="ARBA00022833"/>
    </source>
</evidence>
<accession>A0ABQ8LKP0</accession>
<proteinExistence type="predicted"/>
<keyword evidence="9" id="KW-0436">Ligase</keyword>
<reference evidence="9 10" key="1">
    <citation type="submission" date="2022-01" db="EMBL/GenBank/DDBJ databases">
        <title>A high-quality chromosome-level genome assembly of rohu carp, Labeo rohita.</title>
        <authorList>
            <person name="Arick M.A. II"/>
            <person name="Hsu C.-Y."/>
            <person name="Magbanua Z."/>
            <person name="Pechanova O."/>
            <person name="Grover C."/>
            <person name="Miller E."/>
            <person name="Thrash A."/>
            <person name="Ezzel L."/>
            <person name="Alam S."/>
            <person name="Benzie J."/>
            <person name="Hamilton M."/>
            <person name="Karsi A."/>
            <person name="Lawrence M.L."/>
            <person name="Peterson D.G."/>
        </authorList>
    </citation>
    <scope>NUCLEOTIDE SEQUENCE [LARGE SCALE GENOMIC DNA]</scope>
    <source>
        <strain evidence="10">BAU-BD-2019</strain>
        <tissue evidence="9">Blood</tissue>
    </source>
</reference>
<keyword evidence="1" id="KW-0479">Metal-binding</keyword>
<keyword evidence="10" id="KW-1185">Reference proteome</keyword>
<dbReference type="InterPro" id="IPR013083">
    <property type="entry name" value="Znf_RING/FYVE/PHD"/>
</dbReference>
<organism evidence="9 10">
    <name type="scientific">Labeo rohita</name>
    <name type="common">Indian major carp</name>
    <name type="synonym">Cyprinus rohita</name>
    <dbReference type="NCBI Taxonomy" id="84645"/>
    <lineage>
        <taxon>Eukaryota</taxon>
        <taxon>Metazoa</taxon>
        <taxon>Chordata</taxon>
        <taxon>Craniata</taxon>
        <taxon>Vertebrata</taxon>
        <taxon>Euteleostomi</taxon>
        <taxon>Actinopterygii</taxon>
        <taxon>Neopterygii</taxon>
        <taxon>Teleostei</taxon>
        <taxon>Ostariophysi</taxon>
        <taxon>Cypriniformes</taxon>
        <taxon>Cyprinidae</taxon>
        <taxon>Labeoninae</taxon>
        <taxon>Labeonini</taxon>
        <taxon>Labeo</taxon>
    </lineage>
</organism>
<evidence type="ECO:0000256" key="6">
    <source>
        <dbReference type="SAM" id="Coils"/>
    </source>
</evidence>
<dbReference type="Pfam" id="PF00643">
    <property type="entry name" value="zf-B_box"/>
    <property type="match status" value="1"/>
</dbReference>
<dbReference type="CDD" id="cd19769">
    <property type="entry name" value="Bbox2_TRIM16-like"/>
    <property type="match status" value="1"/>
</dbReference>
<name>A0ABQ8LKP0_LABRO</name>
<dbReference type="PANTHER" id="PTHR25465">
    <property type="entry name" value="B-BOX DOMAIN CONTAINING"/>
    <property type="match status" value="1"/>
</dbReference>
<feature type="coiled-coil region" evidence="6">
    <location>
        <begin position="325"/>
        <end position="352"/>
    </location>
</feature>
<dbReference type="Proteomes" id="UP000830375">
    <property type="component" value="Unassembled WGS sequence"/>
</dbReference>
<evidence type="ECO:0000259" key="8">
    <source>
        <dbReference type="PROSITE" id="PS50119"/>
    </source>
</evidence>
<keyword evidence="3" id="KW-0862">Zinc</keyword>
<dbReference type="Gene3D" id="3.30.40.10">
    <property type="entry name" value="Zinc/RING finger domain, C3HC4 (zinc finger)"/>
    <property type="match status" value="1"/>
</dbReference>
<feature type="domain" description="B box-type" evidence="8">
    <location>
        <begin position="144"/>
        <end position="184"/>
    </location>
</feature>
<dbReference type="InterPro" id="IPR051051">
    <property type="entry name" value="E3_ubiq-ligase_TRIM/RNF"/>
</dbReference>
<dbReference type="Pfam" id="PF25600">
    <property type="entry name" value="TRIM_CC"/>
    <property type="match status" value="1"/>
</dbReference>
<evidence type="ECO:0000259" key="7">
    <source>
        <dbReference type="PROSITE" id="PS50089"/>
    </source>
</evidence>
<dbReference type="Gene3D" id="1.10.443.10">
    <property type="entry name" value="Intergrase catalytic core"/>
    <property type="match status" value="1"/>
</dbReference>
<keyword evidence="6" id="KW-0175">Coiled coil</keyword>
<dbReference type="PROSITE" id="PS00518">
    <property type="entry name" value="ZF_RING_1"/>
    <property type="match status" value="1"/>
</dbReference>
<dbReference type="InterPro" id="IPR013762">
    <property type="entry name" value="Integrase-like_cat_sf"/>
</dbReference>
<evidence type="ECO:0000256" key="5">
    <source>
        <dbReference type="PROSITE-ProRule" id="PRU00024"/>
    </source>
</evidence>
<dbReference type="InterPro" id="IPR058030">
    <property type="entry name" value="TRIM8/14/16/25/29/45/65_CC"/>
</dbReference>
<dbReference type="InterPro" id="IPR000315">
    <property type="entry name" value="Znf_B-box"/>
</dbReference>
<dbReference type="PROSITE" id="PS50089">
    <property type="entry name" value="ZF_RING_2"/>
    <property type="match status" value="1"/>
</dbReference>
<protein>
    <submittedName>
        <fullName evidence="9">E3 ubiquitin/ISG15 ligase TRIM25</fullName>
    </submittedName>
</protein>